<dbReference type="Gene3D" id="3.30.420.10">
    <property type="entry name" value="Ribonuclease H-like superfamily/Ribonuclease H"/>
    <property type="match status" value="2"/>
</dbReference>
<sequence>MSNNVQKLRSETVHRREVQSLPQTVPRSKTMCPHLTKHISKGLADTFRVGCSKPLYLLGLMAVSVMLQLRRAFHRSKRTKIFVRVYRNHERHGVTSYRLPVHTLPSHAPTCIERLDSLLPHLCSDQVLGLDCEWQPESAANKHNRISVIQICSSTLCVIHRPLHSFSSIPSSLSSNPAEGPQDASEPLQETGLVRCLGCQYHDQHLSLDPTPQPFISPQSAHFHTSDSNESMDRGGTLEQRVNNPSAICANNHGSQGEGAVCTDSHGSQGGGAVCTDNHGSQGEGAVCTDNHSSQGEGAVCTDNHGSQGEGVRHENDSKQQQQQGGFIPPALISILEDPTIIKAGVGIYEDVRRLRRDFGISVKGALDLRTPLLQFAPQYLASGGSLQALVQQMLGVHLDKSCQCSSWQDLVLTQKQLEYAARDSWYSREIAVTLHRIATAESASSTPCITSHISASPSSILHHKTPLLVTSTRAIPPVNKHLNSTRAIPSVSKQLNSTRAIPPVSKQLNSEPASKVVNLKPAVIEAQAPEASGEMQSVDTGVANTTSSEFSRVFQAFLDLPQGSTSTRLPSGSMSPGCQLTSTANGQMPALAKKLNPNSIPTRKSELYENCRLLAPDGNVLCTCGLKKLSWYLDRGLAVLICDSPMTAQLKFEPRGRGHAGDEYYLSDKENRCCVCGKYGEYLRHNIIPHCYRSHFPLNMKSHLSHDIVLLCQDCKQVCNKADQARMEALGQQCSAPPRQQNDKFDLDFQAVSVKCAARALMATKAAEIPPNRKAQLAGIIMAHYGASSVTTDLLAQAAQLEPKRLNHEWRSIAALIVENMNIVQLEAFVRGWRQHFLDVMKPRFLSPYWSVNSRVTNSSKSDN</sequence>
<dbReference type="InterPro" id="IPR002562">
    <property type="entry name" value="3'-5'_exonuclease_dom"/>
</dbReference>
<dbReference type="GO" id="GO:0003676">
    <property type="term" value="F:nucleic acid binding"/>
    <property type="evidence" value="ECO:0007669"/>
    <property type="project" value="InterPro"/>
</dbReference>
<dbReference type="InterPro" id="IPR012337">
    <property type="entry name" value="RNaseH-like_sf"/>
</dbReference>
<dbReference type="GO" id="GO:0005634">
    <property type="term" value="C:nucleus"/>
    <property type="evidence" value="ECO:0007669"/>
    <property type="project" value="TreeGrafter"/>
</dbReference>
<feature type="compositionally biased region" description="Basic and acidic residues" evidence="3">
    <location>
        <begin position="8"/>
        <end position="18"/>
    </location>
</feature>
<evidence type="ECO:0000256" key="2">
    <source>
        <dbReference type="ARBA" id="ARBA00022801"/>
    </source>
</evidence>
<dbReference type="PANTHER" id="PTHR13620">
    <property type="entry name" value="3-5 EXONUCLEASE"/>
    <property type="match status" value="1"/>
</dbReference>
<reference evidence="5 6" key="1">
    <citation type="submission" date="2017-08" db="EMBL/GenBank/DDBJ databases">
        <title>Acidophilic green algal genome provides insights into adaptation to an acidic environment.</title>
        <authorList>
            <person name="Hirooka S."/>
            <person name="Hirose Y."/>
            <person name="Kanesaki Y."/>
            <person name="Higuchi S."/>
            <person name="Fujiwara T."/>
            <person name="Onuma R."/>
            <person name="Era A."/>
            <person name="Ohbayashi R."/>
            <person name="Uzuka A."/>
            <person name="Nozaki H."/>
            <person name="Yoshikawa H."/>
            <person name="Miyagishima S.Y."/>
        </authorList>
    </citation>
    <scope>NUCLEOTIDE SEQUENCE [LARGE SCALE GENOMIC DNA]</scope>
    <source>
        <strain evidence="5 6">NIES-2499</strain>
    </source>
</reference>
<dbReference type="OrthoDB" id="2250022at2759"/>
<dbReference type="STRING" id="1157962.A0A250WXZ1"/>
<dbReference type="GO" id="GO:0005737">
    <property type="term" value="C:cytoplasm"/>
    <property type="evidence" value="ECO:0007669"/>
    <property type="project" value="TreeGrafter"/>
</dbReference>
<dbReference type="SUPFAM" id="SSF53098">
    <property type="entry name" value="Ribonuclease H-like"/>
    <property type="match status" value="2"/>
</dbReference>
<dbReference type="SMART" id="SM00474">
    <property type="entry name" value="35EXOc"/>
    <property type="match status" value="1"/>
</dbReference>
<gene>
    <name evidence="5" type="ORF">CEUSTIGMA_g3161.t1</name>
</gene>
<organism evidence="5 6">
    <name type="scientific">Chlamydomonas eustigma</name>
    <dbReference type="NCBI Taxonomy" id="1157962"/>
    <lineage>
        <taxon>Eukaryota</taxon>
        <taxon>Viridiplantae</taxon>
        <taxon>Chlorophyta</taxon>
        <taxon>core chlorophytes</taxon>
        <taxon>Chlorophyceae</taxon>
        <taxon>CS clade</taxon>
        <taxon>Chlamydomonadales</taxon>
        <taxon>Chlamydomonadaceae</taxon>
        <taxon>Chlamydomonas</taxon>
    </lineage>
</organism>
<evidence type="ECO:0000256" key="1">
    <source>
        <dbReference type="ARBA" id="ARBA00022722"/>
    </source>
</evidence>
<dbReference type="InterPro" id="IPR051132">
    <property type="entry name" value="3-5_Exonuclease_domain"/>
</dbReference>
<dbReference type="GO" id="GO:0006139">
    <property type="term" value="P:nucleobase-containing compound metabolic process"/>
    <property type="evidence" value="ECO:0007669"/>
    <property type="project" value="InterPro"/>
</dbReference>
<keyword evidence="6" id="KW-1185">Reference proteome</keyword>
<keyword evidence="1" id="KW-0540">Nuclease</keyword>
<feature type="compositionally biased region" description="Basic and acidic residues" evidence="3">
    <location>
        <begin position="224"/>
        <end position="233"/>
    </location>
</feature>
<dbReference type="Proteomes" id="UP000232323">
    <property type="component" value="Unassembled WGS sequence"/>
</dbReference>
<dbReference type="GO" id="GO:0008408">
    <property type="term" value="F:3'-5' exonuclease activity"/>
    <property type="evidence" value="ECO:0007669"/>
    <property type="project" value="InterPro"/>
</dbReference>
<evidence type="ECO:0000313" key="6">
    <source>
        <dbReference type="Proteomes" id="UP000232323"/>
    </source>
</evidence>
<keyword evidence="2" id="KW-0378">Hydrolase</keyword>
<feature type="region of interest" description="Disordered" evidence="3">
    <location>
        <begin position="211"/>
        <end position="239"/>
    </location>
</feature>
<accession>A0A250WXZ1</accession>
<dbReference type="Pfam" id="PF01612">
    <property type="entry name" value="DNA_pol_A_exo1"/>
    <property type="match status" value="1"/>
</dbReference>
<dbReference type="CDD" id="cd06141">
    <property type="entry name" value="WRN_exo"/>
    <property type="match status" value="1"/>
</dbReference>
<feature type="region of interest" description="Disordered" evidence="3">
    <location>
        <begin position="1"/>
        <end position="25"/>
    </location>
</feature>
<evidence type="ECO:0000313" key="5">
    <source>
        <dbReference type="EMBL" id="GAX75718.1"/>
    </source>
</evidence>
<feature type="region of interest" description="Disordered" evidence="3">
    <location>
        <begin position="257"/>
        <end position="324"/>
    </location>
</feature>
<protein>
    <recommendedName>
        <fullName evidence="4">3'-5' exonuclease domain-containing protein</fullName>
    </recommendedName>
</protein>
<proteinExistence type="predicted"/>
<name>A0A250WXZ1_9CHLO</name>
<feature type="domain" description="3'-5' exonuclease" evidence="4">
    <location>
        <begin position="99"/>
        <end position="444"/>
    </location>
</feature>
<dbReference type="AlphaFoldDB" id="A0A250WXZ1"/>
<dbReference type="InterPro" id="IPR036397">
    <property type="entry name" value="RNaseH_sf"/>
</dbReference>
<evidence type="ECO:0000259" key="4">
    <source>
        <dbReference type="SMART" id="SM00474"/>
    </source>
</evidence>
<comment type="caution">
    <text evidence="5">The sequence shown here is derived from an EMBL/GenBank/DDBJ whole genome shotgun (WGS) entry which is preliminary data.</text>
</comment>
<feature type="compositionally biased region" description="Polar residues" evidence="3">
    <location>
        <begin position="214"/>
        <end position="223"/>
    </location>
</feature>
<dbReference type="EMBL" id="BEGY01000013">
    <property type="protein sequence ID" value="GAX75718.1"/>
    <property type="molecule type" value="Genomic_DNA"/>
</dbReference>
<dbReference type="PANTHER" id="PTHR13620:SF104">
    <property type="entry name" value="EXONUCLEASE 3'-5' DOMAIN-CONTAINING PROTEIN 2"/>
    <property type="match status" value="1"/>
</dbReference>
<evidence type="ECO:0000256" key="3">
    <source>
        <dbReference type="SAM" id="MobiDB-lite"/>
    </source>
</evidence>